<evidence type="ECO:0000313" key="2">
    <source>
        <dbReference type="EMBL" id="KAA6336943.1"/>
    </source>
</evidence>
<sequence>MKRISFILIALLAISSVVTAQNPRGQGRALDPKERTERMAKTYSLTDEQKKQVYDANVALTEKMNAVRSSASEGQARRDGMREPLEAYDTKLKKILTDKQYAAYKKDQQEQQERFGARERNR</sequence>
<organism evidence="2">
    <name type="scientific">termite gut metagenome</name>
    <dbReference type="NCBI Taxonomy" id="433724"/>
    <lineage>
        <taxon>unclassified sequences</taxon>
        <taxon>metagenomes</taxon>
        <taxon>organismal metagenomes</taxon>
    </lineage>
</organism>
<name>A0A5J4RVD5_9ZZZZ</name>
<feature type="compositionally biased region" description="Basic and acidic residues" evidence="1">
    <location>
        <begin position="104"/>
        <end position="122"/>
    </location>
</feature>
<accession>A0A5J4RVD5</accession>
<reference evidence="2" key="1">
    <citation type="submission" date="2019-03" db="EMBL/GenBank/DDBJ databases">
        <title>Single cell metagenomics reveals metabolic interactions within the superorganism composed of flagellate Streblomastix strix and complex community of Bacteroidetes bacteria on its surface.</title>
        <authorList>
            <person name="Treitli S.C."/>
            <person name="Kolisko M."/>
            <person name="Husnik F."/>
            <person name="Keeling P."/>
            <person name="Hampl V."/>
        </authorList>
    </citation>
    <scope>NUCLEOTIDE SEQUENCE</scope>
    <source>
        <strain evidence="2">STM</strain>
    </source>
</reference>
<evidence type="ECO:0000256" key="1">
    <source>
        <dbReference type="SAM" id="MobiDB-lite"/>
    </source>
</evidence>
<comment type="caution">
    <text evidence="2">The sequence shown here is derived from an EMBL/GenBank/DDBJ whole genome shotgun (WGS) entry which is preliminary data.</text>
</comment>
<protein>
    <recommendedName>
        <fullName evidence="3">DUF4890 domain-containing protein</fullName>
    </recommendedName>
</protein>
<dbReference type="InterPro" id="IPR032612">
    <property type="entry name" value="DUF4890"/>
</dbReference>
<proteinExistence type="predicted"/>
<dbReference type="Pfam" id="PF16231">
    <property type="entry name" value="DUF4890"/>
    <property type="match status" value="1"/>
</dbReference>
<dbReference type="EMBL" id="SNRY01000745">
    <property type="protein sequence ID" value="KAA6336943.1"/>
    <property type="molecule type" value="Genomic_DNA"/>
</dbReference>
<feature type="region of interest" description="Disordered" evidence="1">
    <location>
        <begin position="103"/>
        <end position="122"/>
    </location>
</feature>
<gene>
    <name evidence="2" type="ORF">EZS27_014934</name>
</gene>
<dbReference type="AlphaFoldDB" id="A0A5J4RVD5"/>
<evidence type="ECO:0008006" key="3">
    <source>
        <dbReference type="Google" id="ProtNLM"/>
    </source>
</evidence>